<dbReference type="PANTHER" id="PTHR42847">
    <property type="entry name" value="ALKANESULFONATE MONOOXYGENASE"/>
    <property type="match status" value="1"/>
</dbReference>
<reference evidence="7" key="1">
    <citation type="submission" date="2017-06" db="EMBL/GenBank/DDBJ databases">
        <authorList>
            <person name="Varghese N."/>
            <person name="Submissions S."/>
        </authorList>
    </citation>
    <scope>NUCLEOTIDE SEQUENCE [LARGE SCALE GENOMIC DNA]</scope>
    <source>
        <strain evidence="7">Ca-68</strain>
    </source>
</reference>
<dbReference type="GO" id="GO:0008726">
    <property type="term" value="F:alkanesulfonate monooxygenase activity"/>
    <property type="evidence" value="ECO:0007669"/>
    <property type="project" value="TreeGrafter"/>
</dbReference>
<evidence type="ECO:0000259" key="5">
    <source>
        <dbReference type="Pfam" id="PF00296"/>
    </source>
</evidence>
<dbReference type="EMBL" id="FZOA01000005">
    <property type="protein sequence ID" value="SNR85351.1"/>
    <property type="molecule type" value="Genomic_DNA"/>
</dbReference>
<keyword evidence="3" id="KW-0560">Oxidoreductase</keyword>
<sequence length="353" mass="38844">MSAQFFWLLPTAGDGRYADAQQRIRGERTTDDAYFLPGVTDPRDRNFNYFDYLHQVARAVELAHFDGIEIRNDPEGEESWIVAGYVSRASRNLTVLTEFDASRGSAVYAAKNAVSFQRFTGGRFAWKVTVQPNAAARRRQGDFVEEEGLYPRIDEFVTVARNVITTTGYDFNGRFFQVLQGGFQGPLSGQKVPPVYFSGSDEAALKLSARLADVHVFNALPLEDVRLLAGRLEQYAAQAGRQVDFGLRIDVLARESEEEAVFDARRYAEQSGQGTQLQHAGLWAGLTTSTTGADATLVGSYEQVIAQLAAYATAGVNHFSLGAVPSLEEAYRVGENVLPGLRHLINSANQRAA</sequence>
<dbReference type="Pfam" id="PF00296">
    <property type="entry name" value="Bac_luciferase"/>
    <property type="match status" value="1"/>
</dbReference>
<evidence type="ECO:0000256" key="2">
    <source>
        <dbReference type="ARBA" id="ARBA00022643"/>
    </source>
</evidence>
<dbReference type="RefSeq" id="WP_089375528.1">
    <property type="nucleotide sequence ID" value="NZ_FZOA01000005.1"/>
</dbReference>
<feature type="domain" description="Luciferase-like" evidence="5">
    <location>
        <begin position="36"/>
        <end position="318"/>
    </location>
</feature>
<keyword evidence="1" id="KW-0285">Flavoprotein</keyword>
<organism evidence="6 7">
    <name type="scientific">Methylobacillus rhizosphaerae</name>
    <dbReference type="NCBI Taxonomy" id="551994"/>
    <lineage>
        <taxon>Bacteria</taxon>
        <taxon>Pseudomonadati</taxon>
        <taxon>Pseudomonadota</taxon>
        <taxon>Betaproteobacteria</taxon>
        <taxon>Nitrosomonadales</taxon>
        <taxon>Methylophilaceae</taxon>
        <taxon>Methylobacillus</taxon>
    </lineage>
</organism>
<keyword evidence="2" id="KW-0288">FMN</keyword>
<evidence type="ECO:0000256" key="1">
    <source>
        <dbReference type="ARBA" id="ARBA00022630"/>
    </source>
</evidence>
<gene>
    <name evidence="6" type="ORF">SAMN05192560_1430</name>
</gene>
<dbReference type="PANTHER" id="PTHR42847:SF4">
    <property type="entry name" value="ALKANESULFONATE MONOOXYGENASE-RELATED"/>
    <property type="match status" value="1"/>
</dbReference>
<evidence type="ECO:0000313" key="7">
    <source>
        <dbReference type="Proteomes" id="UP000198305"/>
    </source>
</evidence>
<evidence type="ECO:0000256" key="4">
    <source>
        <dbReference type="ARBA" id="ARBA00023033"/>
    </source>
</evidence>
<accession>A0A238ZQN3</accession>
<dbReference type="InterPro" id="IPR036661">
    <property type="entry name" value="Luciferase-like_sf"/>
</dbReference>
<keyword evidence="4 6" id="KW-0503">Monooxygenase</keyword>
<keyword evidence="7" id="KW-1185">Reference proteome</keyword>
<dbReference type="InterPro" id="IPR050172">
    <property type="entry name" value="SsuD_RutA_monooxygenase"/>
</dbReference>
<proteinExistence type="predicted"/>
<dbReference type="GO" id="GO:0046306">
    <property type="term" value="P:alkanesulfonate catabolic process"/>
    <property type="evidence" value="ECO:0007669"/>
    <property type="project" value="TreeGrafter"/>
</dbReference>
<evidence type="ECO:0000313" key="6">
    <source>
        <dbReference type="EMBL" id="SNR85351.1"/>
    </source>
</evidence>
<dbReference type="InterPro" id="IPR011251">
    <property type="entry name" value="Luciferase-like_dom"/>
</dbReference>
<dbReference type="Proteomes" id="UP000198305">
    <property type="component" value="Unassembled WGS sequence"/>
</dbReference>
<protein>
    <submittedName>
        <fullName evidence="6">Alkanesulfonate monooxygenase</fullName>
    </submittedName>
</protein>
<dbReference type="AlphaFoldDB" id="A0A238ZQN3"/>
<dbReference type="Gene3D" id="3.20.20.30">
    <property type="entry name" value="Luciferase-like domain"/>
    <property type="match status" value="1"/>
</dbReference>
<dbReference type="SUPFAM" id="SSF51679">
    <property type="entry name" value="Bacterial luciferase-like"/>
    <property type="match status" value="1"/>
</dbReference>
<name>A0A238ZQN3_9PROT</name>
<dbReference type="OrthoDB" id="9814695at2"/>
<evidence type="ECO:0000256" key="3">
    <source>
        <dbReference type="ARBA" id="ARBA00023002"/>
    </source>
</evidence>